<protein>
    <recommendedName>
        <fullName evidence="5">L-threonine aldolase</fullName>
        <ecNumber evidence="5">4.1.2.48</ecNumber>
    </recommendedName>
</protein>
<comment type="subunit">
    <text evidence="3">Homotetramer.</text>
</comment>
<dbReference type="EC" id="4.1.2.48" evidence="5"/>
<evidence type="ECO:0000313" key="10">
    <source>
        <dbReference type="Proteomes" id="UP001277471"/>
    </source>
</evidence>
<dbReference type="KEGG" id="abf:AMK58_09580"/>
<evidence type="ECO:0000256" key="2">
    <source>
        <dbReference type="ARBA" id="ARBA00006966"/>
    </source>
</evidence>
<dbReference type="EMBL" id="CP032339">
    <property type="protein sequence ID" value="QCO08235.1"/>
    <property type="molecule type" value="Genomic_DNA"/>
</dbReference>
<keyword evidence="4 5" id="KW-0663">Pyridoxal phosphate</keyword>
<evidence type="ECO:0000256" key="4">
    <source>
        <dbReference type="ARBA" id="ARBA00022898"/>
    </source>
</evidence>
<reference evidence="8 9" key="1">
    <citation type="submission" date="2018-09" db="EMBL/GenBank/DDBJ databases">
        <title>Whole genome based analysis of evolution and adaptive divergence in Indian and Brazilian strains of Azospirillum brasilense.</title>
        <authorList>
            <person name="Singh C."/>
            <person name="Tripathi A.K."/>
        </authorList>
    </citation>
    <scope>NUCLEOTIDE SEQUENCE [LARGE SCALE GENOMIC DNA]</scope>
    <source>
        <strain evidence="8 9">MTCC4038</strain>
    </source>
</reference>
<comment type="catalytic activity">
    <reaction evidence="5">
        <text>L-threonine = acetaldehyde + glycine</text>
        <dbReference type="Rhea" id="RHEA:19625"/>
        <dbReference type="ChEBI" id="CHEBI:15343"/>
        <dbReference type="ChEBI" id="CHEBI:57305"/>
        <dbReference type="ChEBI" id="CHEBI:57926"/>
        <dbReference type="EC" id="4.1.2.48"/>
    </reaction>
</comment>
<keyword evidence="10" id="KW-1185">Reference proteome</keyword>
<comment type="catalytic activity">
    <reaction evidence="5">
        <text>L-allo-threonine = acetaldehyde + glycine</text>
        <dbReference type="Rhea" id="RHEA:26209"/>
        <dbReference type="ChEBI" id="CHEBI:15343"/>
        <dbReference type="ChEBI" id="CHEBI:57305"/>
        <dbReference type="ChEBI" id="CHEBI:58585"/>
        <dbReference type="EC" id="4.1.2.48"/>
    </reaction>
</comment>
<name>A0A0P0F8J4_AZOBR</name>
<evidence type="ECO:0000259" key="6">
    <source>
        <dbReference type="Pfam" id="PF01212"/>
    </source>
</evidence>
<dbReference type="SUPFAM" id="SSF53383">
    <property type="entry name" value="PLP-dependent transferases"/>
    <property type="match status" value="1"/>
</dbReference>
<gene>
    <name evidence="8" type="ORF">D3868_03765</name>
    <name evidence="7" type="ORF">SIM66_24835</name>
</gene>
<comment type="cofactor">
    <cofactor evidence="1 5">
        <name>pyridoxal 5'-phosphate</name>
        <dbReference type="ChEBI" id="CHEBI:597326"/>
    </cofactor>
</comment>
<dbReference type="PIRSF" id="PIRSF038940">
    <property type="entry name" value="Low_specificity_LTA"/>
    <property type="match status" value="1"/>
</dbReference>
<feature type="domain" description="Aromatic amino acid beta-eliminating lyase/threonine aldolase" evidence="6">
    <location>
        <begin position="13"/>
        <end position="304"/>
    </location>
</feature>
<dbReference type="GeneID" id="56452735"/>
<dbReference type="Pfam" id="PF01212">
    <property type="entry name" value="Beta_elim_lyase"/>
    <property type="match status" value="1"/>
</dbReference>
<dbReference type="AlphaFoldDB" id="A0A0P0F8J4"/>
<dbReference type="GO" id="GO:0006567">
    <property type="term" value="P:L-threonine catabolic process"/>
    <property type="evidence" value="ECO:0007669"/>
    <property type="project" value="UniProtKB-UniRule"/>
</dbReference>
<evidence type="ECO:0000256" key="3">
    <source>
        <dbReference type="ARBA" id="ARBA00011881"/>
    </source>
</evidence>
<dbReference type="InterPro" id="IPR015421">
    <property type="entry name" value="PyrdxlP-dep_Trfase_major"/>
</dbReference>
<dbReference type="Gene3D" id="3.40.640.10">
    <property type="entry name" value="Type I PLP-dependent aspartate aminotransferase-like (Major domain)"/>
    <property type="match status" value="1"/>
</dbReference>
<dbReference type="RefSeq" id="WP_051140292.1">
    <property type="nucleotide sequence ID" value="NZ_CP012914.1"/>
</dbReference>
<dbReference type="InterPro" id="IPR015422">
    <property type="entry name" value="PyrdxlP-dep_Trfase_small"/>
</dbReference>
<evidence type="ECO:0000313" key="8">
    <source>
        <dbReference type="EMBL" id="QCO08235.1"/>
    </source>
</evidence>
<dbReference type="PANTHER" id="PTHR48097">
    <property type="entry name" value="L-THREONINE ALDOLASE-RELATED"/>
    <property type="match status" value="1"/>
</dbReference>
<evidence type="ECO:0000256" key="5">
    <source>
        <dbReference type="PIRNR" id="PIRNR038940"/>
    </source>
</evidence>
<evidence type="ECO:0000256" key="1">
    <source>
        <dbReference type="ARBA" id="ARBA00001933"/>
    </source>
</evidence>
<dbReference type="GO" id="GO:0004793">
    <property type="term" value="F:threonine aldolase activity"/>
    <property type="evidence" value="ECO:0007669"/>
    <property type="project" value="UniProtKB-UniRule"/>
</dbReference>
<comment type="function">
    <text evidence="5">Catalyzes the cleavage of L-allo-threonine and L-threonine to glycine and acetaldehyde.</text>
</comment>
<evidence type="ECO:0000313" key="9">
    <source>
        <dbReference type="Proteomes" id="UP000298774"/>
    </source>
</evidence>
<dbReference type="InterPro" id="IPR001597">
    <property type="entry name" value="ArAA_b-elim_lyase/Thr_aldolase"/>
</dbReference>
<sequence length="354" mass="36708">MTDAILTTPVLYDFRSDNVAGAAPEVVNALAAAAIGSADPYGQDPLTAGVTRRLSALFEAEVTVFPVATGTAANALALSALVPPYGAVYCHQESHIHVDECGAPEMATGGAKLVPLAGECGKLTPAALTAALAGAGIGVVHRVQPAALSLTQATEAGTVYRPQEVAALTDVAHAHGMAVHMDGARFVNALARLGCAPAEVTWKAGVDVLSLGGTKGGCLAAEAVVFFNPALAEDFGFLRKRAGHLVSKGRFLSAQLDAWLADDLWLRLARHANAMADRLSQGLAALPGAELAHPVEANEIFVRLPAAVADGLEAAGYRFYRWEGDLLRLVTAFDTPQAVVNSFLKIAKDLSEKA</sequence>
<dbReference type="PANTHER" id="PTHR48097:SF5">
    <property type="entry name" value="LOW SPECIFICITY L-THREONINE ALDOLASE"/>
    <property type="match status" value="1"/>
</dbReference>
<evidence type="ECO:0000313" key="7">
    <source>
        <dbReference type="EMBL" id="MDX5954402.1"/>
    </source>
</evidence>
<accession>A0A0P0F8J4</accession>
<dbReference type="Proteomes" id="UP000298774">
    <property type="component" value="Chromosome"/>
</dbReference>
<dbReference type="InterPro" id="IPR015424">
    <property type="entry name" value="PyrdxlP-dep_Trfase"/>
</dbReference>
<comment type="similarity">
    <text evidence="2 5">Belongs to the threonine aldolase family.</text>
</comment>
<keyword evidence="5 7" id="KW-0456">Lyase</keyword>
<reference evidence="7 10" key="2">
    <citation type="submission" date="2023-11" db="EMBL/GenBank/DDBJ databases">
        <title>MicrobeMod: A computational toolkit for identifying prokaryotic methylation and restriction-modification with nanopore sequencing.</title>
        <authorList>
            <person name="Crits-Christoph A."/>
            <person name="Kang S.C."/>
            <person name="Lee H."/>
            <person name="Ostrov N."/>
        </authorList>
    </citation>
    <scope>NUCLEOTIDE SEQUENCE [LARGE SCALE GENOMIC DNA]</scope>
    <source>
        <strain evidence="7 10">ATCC 29145</strain>
    </source>
</reference>
<organism evidence="8 9">
    <name type="scientific">Azospirillum brasilense</name>
    <dbReference type="NCBI Taxonomy" id="192"/>
    <lineage>
        <taxon>Bacteria</taxon>
        <taxon>Pseudomonadati</taxon>
        <taxon>Pseudomonadota</taxon>
        <taxon>Alphaproteobacteria</taxon>
        <taxon>Rhodospirillales</taxon>
        <taxon>Azospirillaceae</taxon>
        <taxon>Azospirillum</taxon>
    </lineage>
</organism>
<dbReference type="InterPro" id="IPR026273">
    <property type="entry name" value="Low_specificity_L-TA_bact"/>
</dbReference>
<dbReference type="Proteomes" id="UP001277471">
    <property type="component" value="Unassembled WGS sequence"/>
</dbReference>
<proteinExistence type="inferred from homology"/>
<dbReference type="EMBL" id="JAWXYC010000004">
    <property type="protein sequence ID" value="MDX5954402.1"/>
    <property type="molecule type" value="Genomic_DNA"/>
</dbReference>
<dbReference type="Gene3D" id="3.90.1150.10">
    <property type="entry name" value="Aspartate Aminotransferase, domain 1"/>
    <property type="match status" value="1"/>
</dbReference>